<protein>
    <recommendedName>
        <fullName evidence="8">3-hydroxyanthranilate 3,4-dioxygenase</fullName>
        <ecNumber evidence="8">1.13.11.6</ecNumber>
    </recommendedName>
    <alternativeName>
        <fullName evidence="8">3-hydroxyanthranilate oxygenase</fullName>
        <shortName evidence="8">3-HAO</shortName>
    </alternativeName>
    <alternativeName>
        <fullName evidence="8">3-hydroxyanthranilic acid dioxygenase</fullName>
        <shortName evidence="8">HAD</shortName>
    </alternativeName>
    <alternativeName>
        <fullName evidence="8">Biosynthesis of nicotinic acid protein 1</fullName>
    </alternativeName>
</protein>
<evidence type="ECO:0000256" key="3">
    <source>
        <dbReference type="ARBA" id="ARBA00022642"/>
    </source>
</evidence>
<dbReference type="PANTHER" id="PTHR15497:SF1">
    <property type="entry name" value="3-HYDROXYANTHRANILATE 3,4-DIOXYGENASE"/>
    <property type="match status" value="1"/>
</dbReference>
<dbReference type="EMBL" id="KZ987739">
    <property type="protein sequence ID" value="RKP15332.1"/>
    <property type="molecule type" value="Genomic_DNA"/>
</dbReference>
<dbReference type="GO" id="GO:0019805">
    <property type="term" value="P:quinolinate biosynthetic process"/>
    <property type="evidence" value="ECO:0007669"/>
    <property type="project" value="UniProtKB-UniRule"/>
</dbReference>
<dbReference type="InterPro" id="IPR014710">
    <property type="entry name" value="RmlC-like_jellyroll"/>
</dbReference>
<dbReference type="HAMAP" id="MF_00825">
    <property type="entry name" value="3_HAO"/>
    <property type="match status" value="1"/>
</dbReference>
<evidence type="ECO:0000256" key="6">
    <source>
        <dbReference type="ARBA" id="ARBA00023002"/>
    </source>
</evidence>
<feature type="binding site" evidence="8">
    <location>
        <position position="124"/>
    </location>
    <ligand>
        <name>a divalent metal cation</name>
        <dbReference type="ChEBI" id="CHEBI:60240"/>
    </ligand>
</feature>
<feature type="binding site" evidence="8">
    <location>
        <position position="46"/>
    </location>
    <ligand>
        <name>O2</name>
        <dbReference type="ChEBI" id="CHEBI:15379"/>
    </ligand>
</feature>
<dbReference type="AlphaFoldDB" id="A0A4P9Y960"/>
<dbReference type="InterPro" id="IPR010329">
    <property type="entry name" value="3hydroanth_dOase"/>
</dbReference>
<keyword evidence="3 8" id="KW-0662">Pyridine nucleotide biosynthesis</keyword>
<feature type="binding site" evidence="8">
    <location>
        <position position="56"/>
    </location>
    <ligand>
        <name>Fe cation</name>
        <dbReference type="ChEBI" id="CHEBI:24875"/>
        <note>catalytic</note>
    </ligand>
</feature>
<dbReference type="OrthoDB" id="204928at2759"/>
<name>A0A4P9Y960_9FUNG</name>
<evidence type="ECO:0000256" key="1">
    <source>
        <dbReference type="ARBA" id="ARBA00001954"/>
    </source>
</evidence>
<feature type="binding site" evidence="8">
    <location>
        <position position="109"/>
    </location>
    <ligand>
        <name>substrate</name>
    </ligand>
</feature>
<keyword evidence="10" id="KW-1185">Reference proteome</keyword>
<dbReference type="GO" id="GO:0005737">
    <property type="term" value="C:cytoplasm"/>
    <property type="evidence" value="ECO:0007669"/>
    <property type="project" value="UniProtKB-SubCell"/>
</dbReference>
<dbReference type="GO" id="GO:0034354">
    <property type="term" value="P:'de novo' NAD+ biosynthetic process from L-tryptophan"/>
    <property type="evidence" value="ECO:0007669"/>
    <property type="project" value="UniProtKB-UniRule"/>
</dbReference>
<dbReference type="GO" id="GO:0008198">
    <property type="term" value="F:ferrous iron binding"/>
    <property type="evidence" value="ECO:0007669"/>
    <property type="project" value="UniProtKB-UniRule"/>
</dbReference>
<reference evidence="10" key="1">
    <citation type="journal article" date="2018" name="Nat. Microbiol.">
        <title>Leveraging single-cell genomics to expand the fungal tree of life.</title>
        <authorList>
            <person name="Ahrendt S.R."/>
            <person name="Quandt C.A."/>
            <person name="Ciobanu D."/>
            <person name="Clum A."/>
            <person name="Salamov A."/>
            <person name="Andreopoulos B."/>
            <person name="Cheng J.F."/>
            <person name="Woyke T."/>
            <person name="Pelin A."/>
            <person name="Henrissat B."/>
            <person name="Reynolds N.K."/>
            <person name="Benny G.L."/>
            <person name="Smith M.E."/>
            <person name="James T.Y."/>
            <person name="Grigoriev I.V."/>
        </authorList>
    </citation>
    <scope>NUCLEOTIDE SEQUENCE [LARGE SCALE GENOMIC DNA]</scope>
</reference>
<dbReference type="GO" id="GO:0006569">
    <property type="term" value="P:L-tryptophan catabolic process"/>
    <property type="evidence" value="ECO:0007669"/>
    <property type="project" value="UniProtKB-UniRule"/>
</dbReference>
<keyword evidence="4 8" id="KW-0479">Metal-binding</keyword>
<keyword evidence="6 8" id="KW-0560">Oxidoreductase</keyword>
<evidence type="ECO:0000256" key="8">
    <source>
        <dbReference type="HAMAP-Rule" id="MF_03019"/>
    </source>
</evidence>
<proteinExistence type="inferred from homology"/>
<comment type="function">
    <text evidence="2 8">Catalyzes the oxidative ring opening of 3-hydroxyanthranilate to 2-amino-3-carboxymuconate semialdehyde, which spontaneously cyclizes to quinolinate.</text>
</comment>
<dbReference type="SUPFAM" id="SSF51182">
    <property type="entry name" value="RmlC-like cupins"/>
    <property type="match status" value="1"/>
</dbReference>
<dbReference type="GO" id="GO:0043420">
    <property type="term" value="P:anthranilate metabolic process"/>
    <property type="evidence" value="ECO:0007669"/>
    <property type="project" value="UniProtKB-UniRule"/>
</dbReference>
<dbReference type="UniPathway" id="UPA00253">
    <property type="reaction ID" value="UER00330"/>
</dbReference>
<comment type="pathway">
    <text evidence="8">Cofactor biosynthesis; NAD(+) biosynthesis; quinolinate from L-kynurenine: step 3/3.</text>
</comment>
<feature type="binding site" evidence="8">
    <location>
        <position position="50"/>
    </location>
    <ligand>
        <name>Fe cation</name>
        <dbReference type="ChEBI" id="CHEBI:24875"/>
        <note>catalytic</note>
    </ligand>
</feature>
<dbReference type="NCBIfam" id="TIGR03037">
    <property type="entry name" value="anthran_nbaC"/>
    <property type="match status" value="1"/>
</dbReference>
<feature type="binding site" evidence="8">
    <location>
        <position position="163"/>
    </location>
    <ligand>
        <name>a divalent metal cation</name>
        <dbReference type="ChEBI" id="CHEBI:60240"/>
    </ligand>
</feature>
<feature type="binding site" evidence="8">
    <location>
        <position position="56"/>
    </location>
    <ligand>
        <name>substrate</name>
    </ligand>
</feature>
<dbReference type="CDD" id="cd06123">
    <property type="entry name" value="cupin_HAO"/>
    <property type="match status" value="1"/>
</dbReference>
<comment type="catalytic activity">
    <reaction evidence="8">
        <text>3-hydroxyanthranilate + O2 = (2Z,4Z)-2-amino-3-carboxymuconate 6-semialdehyde</text>
        <dbReference type="Rhea" id="RHEA:17953"/>
        <dbReference type="ChEBI" id="CHEBI:15379"/>
        <dbReference type="ChEBI" id="CHEBI:36559"/>
        <dbReference type="ChEBI" id="CHEBI:77612"/>
        <dbReference type="EC" id="1.13.11.6"/>
    </reaction>
</comment>
<sequence>MSSLSPPINFPKWAEENAHKLQPPVNNFLVQRGDFIVMAVGGPNARTDYHVNETEEWFFQWKGDMLLKVVENGDIFRDIWIREGDMFLLPGNTPHNPVRFADTIGIVMERRRRPEEIDRLRWYCEKCKDGTIVYEESFQCVDLGTQLAPIIKKYSGEEKMRTCPTCSFVNPIDRKNEA</sequence>
<evidence type="ECO:0000313" key="10">
    <source>
        <dbReference type="Proteomes" id="UP000267251"/>
    </source>
</evidence>
<evidence type="ECO:0000256" key="2">
    <source>
        <dbReference type="ARBA" id="ARBA00002752"/>
    </source>
</evidence>
<keyword evidence="7 8" id="KW-0408">Iron</keyword>
<feature type="binding site" evidence="8">
    <location>
        <position position="95"/>
    </location>
    <ligand>
        <name>Fe cation</name>
        <dbReference type="ChEBI" id="CHEBI:24875"/>
        <note>catalytic</note>
    </ligand>
</feature>
<dbReference type="PANTHER" id="PTHR15497">
    <property type="entry name" value="3-HYDROXYANTHRANILATE 3,4-DIOXYGENASE"/>
    <property type="match status" value="1"/>
</dbReference>
<dbReference type="EC" id="1.13.11.6" evidence="8"/>
<gene>
    <name evidence="8" type="primary">BNA1</name>
    <name evidence="9" type="ORF">BJ684DRAFT_18323</name>
</gene>
<dbReference type="Gene3D" id="2.60.120.10">
    <property type="entry name" value="Jelly Rolls"/>
    <property type="match status" value="1"/>
</dbReference>
<keyword evidence="8" id="KW-0963">Cytoplasm</keyword>
<dbReference type="GO" id="GO:0000334">
    <property type="term" value="F:3-hydroxyanthranilate 3,4-dioxygenase activity"/>
    <property type="evidence" value="ECO:0007669"/>
    <property type="project" value="UniProtKB-UniRule"/>
</dbReference>
<evidence type="ECO:0000256" key="7">
    <source>
        <dbReference type="ARBA" id="ARBA00023004"/>
    </source>
</evidence>
<comment type="cofactor">
    <cofactor evidence="1 8">
        <name>Fe(2+)</name>
        <dbReference type="ChEBI" id="CHEBI:29033"/>
    </cofactor>
</comment>
<feature type="binding site" evidence="8">
    <location>
        <position position="99"/>
    </location>
    <ligand>
        <name>substrate</name>
    </ligand>
</feature>
<dbReference type="InterPro" id="IPR011051">
    <property type="entry name" value="RmlC_Cupin_sf"/>
</dbReference>
<keyword evidence="5 8" id="KW-0223">Dioxygenase</keyword>
<evidence type="ECO:0000256" key="5">
    <source>
        <dbReference type="ARBA" id="ARBA00022964"/>
    </source>
</evidence>
<comment type="similarity">
    <text evidence="8">Belongs to the 3-HAO family.</text>
</comment>
<evidence type="ECO:0000313" key="9">
    <source>
        <dbReference type="EMBL" id="RKP15332.1"/>
    </source>
</evidence>
<organism evidence="9 10">
    <name type="scientific">Piptocephalis cylindrospora</name>
    <dbReference type="NCBI Taxonomy" id="1907219"/>
    <lineage>
        <taxon>Eukaryota</taxon>
        <taxon>Fungi</taxon>
        <taxon>Fungi incertae sedis</taxon>
        <taxon>Zoopagomycota</taxon>
        <taxon>Zoopagomycotina</taxon>
        <taxon>Zoopagomycetes</taxon>
        <taxon>Zoopagales</taxon>
        <taxon>Piptocephalidaceae</taxon>
        <taxon>Piptocephalis</taxon>
    </lineage>
</organism>
<dbReference type="Proteomes" id="UP000267251">
    <property type="component" value="Unassembled WGS sequence"/>
</dbReference>
<accession>A0A4P9Y960</accession>
<feature type="binding site" evidence="8">
    <location>
        <position position="166"/>
    </location>
    <ligand>
        <name>a divalent metal cation</name>
        <dbReference type="ChEBI" id="CHEBI:60240"/>
    </ligand>
</feature>
<dbReference type="Pfam" id="PF06052">
    <property type="entry name" value="3-HAO"/>
    <property type="match status" value="1"/>
</dbReference>
<feature type="binding site" evidence="8">
    <location>
        <position position="127"/>
    </location>
    <ligand>
        <name>a divalent metal cation</name>
        <dbReference type="ChEBI" id="CHEBI:60240"/>
    </ligand>
</feature>
<comment type="subcellular location">
    <subcellularLocation>
        <location evidence="8">Cytoplasm</location>
    </subcellularLocation>
</comment>
<evidence type="ECO:0000256" key="4">
    <source>
        <dbReference type="ARBA" id="ARBA00022723"/>
    </source>
</evidence>